<reference evidence="2 3" key="2">
    <citation type="submission" date="2024-07" db="EMBL/GenBank/DDBJ databases">
        <authorList>
            <person name="Akdeniz Z."/>
        </authorList>
    </citation>
    <scope>NUCLEOTIDE SEQUENCE [LARGE SCALE GENOMIC DNA]</scope>
</reference>
<evidence type="ECO:0000313" key="3">
    <source>
        <dbReference type="Proteomes" id="UP001642409"/>
    </source>
</evidence>
<reference evidence="1" key="1">
    <citation type="submission" date="2023-06" db="EMBL/GenBank/DDBJ databases">
        <authorList>
            <person name="Kurt Z."/>
        </authorList>
    </citation>
    <scope>NUCLEOTIDE SEQUENCE</scope>
</reference>
<dbReference type="EMBL" id="CATOUU010000341">
    <property type="protein sequence ID" value="CAI9925372.1"/>
    <property type="molecule type" value="Genomic_DNA"/>
</dbReference>
<gene>
    <name evidence="1" type="ORF">HINF_LOCUS13017</name>
    <name evidence="2" type="ORF">HINF_LOCUS20795</name>
</gene>
<protein>
    <submittedName>
        <fullName evidence="2">Hypothetical_protein</fullName>
    </submittedName>
</protein>
<dbReference type="EMBL" id="CAXDID020000056">
    <property type="protein sequence ID" value="CAL6007765.1"/>
    <property type="molecule type" value="Genomic_DNA"/>
</dbReference>
<comment type="caution">
    <text evidence="1">The sequence shown here is derived from an EMBL/GenBank/DDBJ whole genome shotgun (WGS) entry which is preliminary data.</text>
</comment>
<keyword evidence="3" id="KW-1185">Reference proteome</keyword>
<organism evidence="1">
    <name type="scientific">Hexamita inflata</name>
    <dbReference type="NCBI Taxonomy" id="28002"/>
    <lineage>
        <taxon>Eukaryota</taxon>
        <taxon>Metamonada</taxon>
        <taxon>Diplomonadida</taxon>
        <taxon>Hexamitidae</taxon>
        <taxon>Hexamitinae</taxon>
        <taxon>Hexamita</taxon>
    </lineage>
</organism>
<sequence length="144" mass="16422">MLLNVFLMQAGNSKCGLDLNLVALVREMIIVFNQVKTQMIEESTSTGMRCLMDLAYLNNSLILLLSWRQLTKQMVSFCSCRRQLPMESFKSELLKYFNLIISLILSSSITLVTTTESLEALANVLNNLFQTTQIQQYQRSLSLI</sequence>
<dbReference type="Proteomes" id="UP001642409">
    <property type="component" value="Unassembled WGS sequence"/>
</dbReference>
<dbReference type="AlphaFoldDB" id="A0AA86NRW8"/>
<evidence type="ECO:0000313" key="1">
    <source>
        <dbReference type="EMBL" id="CAI9925372.1"/>
    </source>
</evidence>
<evidence type="ECO:0000313" key="2">
    <source>
        <dbReference type="EMBL" id="CAL6007765.1"/>
    </source>
</evidence>
<accession>A0AA86NRW8</accession>
<proteinExistence type="predicted"/>
<name>A0AA86NRW8_9EUKA</name>